<dbReference type="PROSITE" id="PS50191">
    <property type="entry name" value="CRAL_TRIO"/>
    <property type="match status" value="1"/>
</dbReference>
<dbReference type="GO" id="GO:0008526">
    <property type="term" value="F:phosphatidylinositol transfer activity"/>
    <property type="evidence" value="ECO:0007669"/>
    <property type="project" value="TreeGrafter"/>
</dbReference>
<reference evidence="2" key="1">
    <citation type="submission" date="2021-01" db="EMBL/GenBank/DDBJ databases">
        <authorList>
            <person name="Corre E."/>
            <person name="Pelletier E."/>
            <person name="Niang G."/>
            <person name="Scheremetjew M."/>
            <person name="Finn R."/>
            <person name="Kale V."/>
            <person name="Holt S."/>
            <person name="Cochrane G."/>
            <person name="Meng A."/>
            <person name="Brown T."/>
            <person name="Cohen L."/>
        </authorList>
    </citation>
    <scope>NUCLEOTIDE SEQUENCE</scope>
    <source>
        <strain evidence="2">CCMP1374</strain>
    </source>
</reference>
<name>A0A7S0HB85_9EUKA</name>
<dbReference type="CDD" id="cd00170">
    <property type="entry name" value="SEC14"/>
    <property type="match status" value="1"/>
</dbReference>
<gene>
    <name evidence="2" type="ORF">PANT1444_LOCUS4882</name>
</gene>
<dbReference type="Gene3D" id="3.40.525.10">
    <property type="entry name" value="CRAL-TRIO lipid binding domain"/>
    <property type="match status" value="1"/>
</dbReference>
<dbReference type="PANTHER" id="PTHR45824">
    <property type="entry name" value="GH16843P"/>
    <property type="match status" value="1"/>
</dbReference>
<proteinExistence type="predicted"/>
<dbReference type="SUPFAM" id="SSF52087">
    <property type="entry name" value="CRAL/TRIO domain"/>
    <property type="match status" value="1"/>
</dbReference>
<feature type="domain" description="CRAL-TRIO" evidence="1">
    <location>
        <begin position="78"/>
        <end position="246"/>
    </location>
</feature>
<organism evidence="2">
    <name type="scientific">Phaeocystis antarctica</name>
    <dbReference type="NCBI Taxonomy" id="33657"/>
    <lineage>
        <taxon>Eukaryota</taxon>
        <taxon>Haptista</taxon>
        <taxon>Haptophyta</taxon>
        <taxon>Prymnesiophyceae</taxon>
        <taxon>Phaeocystales</taxon>
        <taxon>Phaeocystaceae</taxon>
        <taxon>Phaeocystis</taxon>
    </lineage>
</organism>
<accession>A0A7S0HB85</accession>
<protein>
    <recommendedName>
        <fullName evidence="1">CRAL-TRIO domain-containing protein</fullName>
    </recommendedName>
</protein>
<dbReference type="AlphaFoldDB" id="A0A7S0HB85"/>
<dbReference type="InterPro" id="IPR036273">
    <property type="entry name" value="CRAL/TRIO_N_dom_sf"/>
</dbReference>
<dbReference type="PANTHER" id="PTHR45824:SF6">
    <property type="entry name" value="F16L1.9 PROTEIN"/>
    <property type="match status" value="1"/>
</dbReference>
<dbReference type="SMART" id="SM00516">
    <property type="entry name" value="SEC14"/>
    <property type="match status" value="1"/>
</dbReference>
<evidence type="ECO:0000313" key="2">
    <source>
        <dbReference type="EMBL" id="CAD8476707.1"/>
    </source>
</evidence>
<sequence length="277" mass="30258">MGEEVPASALELQQLQRELVRKLLAAVSEEPGAEWADEDVCARYLVARNNRLDKATTMLKETLRWRHSFGVSKLGERHAVIRTESETGKLRVSDSVDRAGRPVLVMTPRAENTSDHDGQILNLVYHLERATGGRGPVDGAADGKLVTVIDFKGWSLRNAAPMKTSRATLSILQNHYPERLHRFLLLNVPTLFTVLWNAMNPFIDPVTRAKIVFVTGSAEQQQAALRECFDLAQLEEGLGGLAPLHWDPAAYFARDAELASAGAGAAVPASARTAAAS</sequence>
<evidence type="ECO:0000259" key="1">
    <source>
        <dbReference type="PROSITE" id="PS50191"/>
    </source>
</evidence>
<dbReference type="EMBL" id="HBEP01008744">
    <property type="protein sequence ID" value="CAD8476707.1"/>
    <property type="molecule type" value="Transcribed_RNA"/>
</dbReference>
<dbReference type="Pfam" id="PF00650">
    <property type="entry name" value="CRAL_TRIO"/>
    <property type="match status" value="1"/>
</dbReference>
<dbReference type="InterPro" id="IPR052578">
    <property type="entry name" value="PI_Transfer_CRAL-TRIO"/>
</dbReference>
<dbReference type="InterPro" id="IPR036865">
    <property type="entry name" value="CRAL-TRIO_dom_sf"/>
</dbReference>
<dbReference type="InterPro" id="IPR001251">
    <property type="entry name" value="CRAL-TRIO_dom"/>
</dbReference>
<dbReference type="SUPFAM" id="SSF46938">
    <property type="entry name" value="CRAL/TRIO N-terminal domain"/>
    <property type="match status" value="1"/>
</dbReference>